<keyword evidence="3" id="KW-1185">Reference proteome</keyword>
<sequence length="361" mass="41047">MNRQSSAFQYSQANNNFGGHPQNQVTSGYLPLTSEYEDHRSFPARGPNTHMARPHYTSGEGYNMPYMPPPVPGFQPYPDYYHPPYCVFPPHIQPAQFRGSYCQAQPRPLPHQAYHSDYEQTRYPDKFPDEESTPYDEELDQQGPAKTKPSGQHGRSQLTRRGSWQANGEVSPSPSEVDMPEEIPNWEGYPDGDFIRDFTWGEYHALKKFPTHWASRTSSDPGTGSQLSHMLKDGYHNTHFCQGIITCNGCSKLCRPGVEKVNTKKKAAKSCKCGGTLEHIQCNTKQIITKWASGVRYEHWNEHCHPKPFLIHLAPEEQRHWEAIIQAKPKATIAQLMVGIQMLTRKTEPASDISPIFVNPH</sequence>
<feature type="region of interest" description="Disordered" evidence="1">
    <location>
        <begin position="122"/>
        <end position="188"/>
    </location>
</feature>
<feature type="region of interest" description="Disordered" evidence="1">
    <location>
        <begin position="1"/>
        <end position="28"/>
    </location>
</feature>
<evidence type="ECO:0000313" key="2">
    <source>
        <dbReference type="EMBL" id="KAJ3556472.1"/>
    </source>
</evidence>
<protein>
    <recommendedName>
        <fullName evidence="4">GCM domain-containing protein</fullName>
    </recommendedName>
</protein>
<dbReference type="AlphaFoldDB" id="A0AAD5VGH0"/>
<evidence type="ECO:0000313" key="3">
    <source>
        <dbReference type="Proteomes" id="UP001213000"/>
    </source>
</evidence>
<evidence type="ECO:0008006" key="4">
    <source>
        <dbReference type="Google" id="ProtNLM"/>
    </source>
</evidence>
<feature type="compositionally biased region" description="Polar residues" evidence="1">
    <location>
        <begin position="149"/>
        <end position="174"/>
    </location>
</feature>
<name>A0AAD5VGH0_9AGAR</name>
<evidence type="ECO:0000256" key="1">
    <source>
        <dbReference type="SAM" id="MobiDB-lite"/>
    </source>
</evidence>
<feature type="compositionally biased region" description="Acidic residues" evidence="1">
    <location>
        <begin position="130"/>
        <end position="140"/>
    </location>
</feature>
<reference evidence="2" key="1">
    <citation type="submission" date="2022-07" db="EMBL/GenBank/DDBJ databases">
        <title>Genome Sequence of Leucocoprinus birnbaumii.</title>
        <authorList>
            <person name="Buettner E."/>
        </authorList>
    </citation>
    <scope>NUCLEOTIDE SEQUENCE</scope>
    <source>
        <strain evidence="2">VT141</strain>
    </source>
</reference>
<dbReference type="EMBL" id="JANIEX010001574">
    <property type="protein sequence ID" value="KAJ3556472.1"/>
    <property type="molecule type" value="Genomic_DNA"/>
</dbReference>
<proteinExistence type="predicted"/>
<dbReference type="Proteomes" id="UP001213000">
    <property type="component" value="Unassembled WGS sequence"/>
</dbReference>
<feature type="compositionally biased region" description="Polar residues" evidence="1">
    <location>
        <begin position="1"/>
        <end position="27"/>
    </location>
</feature>
<accession>A0AAD5VGH0</accession>
<gene>
    <name evidence="2" type="ORF">NP233_g11968</name>
</gene>
<comment type="caution">
    <text evidence="2">The sequence shown here is derived from an EMBL/GenBank/DDBJ whole genome shotgun (WGS) entry which is preliminary data.</text>
</comment>
<organism evidence="2 3">
    <name type="scientific">Leucocoprinus birnbaumii</name>
    <dbReference type="NCBI Taxonomy" id="56174"/>
    <lineage>
        <taxon>Eukaryota</taxon>
        <taxon>Fungi</taxon>
        <taxon>Dikarya</taxon>
        <taxon>Basidiomycota</taxon>
        <taxon>Agaricomycotina</taxon>
        <taxon>Agaricomycetes</taxon>
        <taxon>Agaricomycetidae</taxon>
        <taxon>Agaricales</taxon>
        <taxon>Agaricineae</taxon>
        <taxon>Agaricaceae</taxon>
        <taxon>Leucocoprinus</taxon>
    </lineage>
</organism>